<protein>
    <submittedName>
        <fullName evidence="2">Class I SAM-dependent methyltransferase</fullName>
    </submittedName>
</protein>
<dbReference type="Gene3D" id="3.40.50.150">
    <property type="entry name" value="Vaccinia Virus protein VP39"/>
    <property type="match status" value="1"/>
</dbReference>
<dbReference type="PANTHER" id="PTHR43861:SF1">
    <property type="entry name" value="TRANS-ACONITATE 2-METHYLTRANSFERASE"/>
    <property type="match status" value="1"/>
</dbReference>
<proteinExistence type="predicted"/>
<evidence type="ECO:0000259" key="1">
    <source>
        <dbReference type="Pfam" id="PF08241"/>
    </source>
</evidence>
<keyword evidence="3" id="KW-1185">Reference proteome</keyword>
<dbReference type="InterPro" id="IPR029063">
    <property type="entry name" value="SAM-dependent_MTases_sf"/>
</dbReference>
<comment type="caution">
    <text evidence="2">The sequence shown here is derived from an EMBL/GenBank/DDBJ whole genome shotgun (WGS) entry which is preliminary data.</text>
</comment>
<dbReference type="Pfam" id="PF08241">
    <property type="entry name" value="Methyltransf_11"/>
    <property type="match status" value="1"/>
</dbReference>
<keyword evidence="2" id="KW-0808">Transferase</keyword>
<feature type="domain" description="Methyltransferase type 11" evidence="1">
    <location>
        <begin position="52"/>
        <end position="145"/>
    </location>
</feature>
<organism evidence="2 3">
    <name type="scientific">Kribbella koreensis</name>
    <dbReference type="NCBI Taxonomy" id="57909"/>
    <lineage>
        <taxon>Bacteria</taxon>
        <taxon>Bacillati</taxon>
        <taxon>Actinomycetota</taxon>
        <taxon>Actinomycetes</taxon>
        <taxon>Propionibacteriales</taxon>
        <taxon>Kribbellaceae</taxon>
        <taxon>Kribbella</taxon>
    </lineage>
</organism>
<dbReference type="PANTHER" id="PTHR43861">
    <property type="entry name" value="TRANS-ACONITATE 2-METHYLTRANSFERASE-RELATED"/>
    <property type="match status" value="1"/>
</dbReference>
<name>A0ABP4A9Y5_9ACTN</name>
<accession>A0ABP4A9Y5</accession>
<evidence type="ECO:0000313" key="2">
    <source>
        <dbReference type="EMBL" id="GAA0933689.1"/>
    </source>
</evidence>
<dbReference type="SUPFAM" id="SSF53335">
    <property type="entry name" value="S-adenosyl-L-methionine-dependent methyltransferases"/>
    <property type="match status" value="1"/>
</dbReference>
<dbReference type="GO" id="GO:0008168">
    <property type="term" value="F:methyltransferase activity"/>
    <property type="evidence" value="ECO:0007669"/>
    <property type="project" value="UniProtKB-KW"/>
</dbReference>
<evidence type="ECO:0000313" key="3">
    <source>
        <dbReference type="Proteomes" id="UP001500542"/>
    </source>
</evidence>
<dbReference type="CDD" id="cd02440">
    <property type="entry name" value="AdoMet_MTases"/>
    <property type="match status" value="1"/>
</dbReference>
<dbReference type="RefSeq" id="WP_343967082.1">
    <property type="nucleotide sequence ID" value="NZ_BAAAHK010000004.1"/>
</dbReference>
<dbReference type="GO" id="GO:0032259">
    <property type="term" value="P:methylation"/>
    <property type="evidence" value="ECO:0007669"/>
    <property type="project" value="UniProtKB-KW"/>
</dbReference>
<dbReference type="InterPro" id="IPR013216">
    <property type="entry name" value="Methyltransf_11"/>
</dbReference>
<dbReference type="EMBL" id="BAAAHK010000004">
    <property type="protein sequence ID" value="GAA0933689.1"/>
    <property type="molecule type" value="Genomic_DNA"/>
</dbReference>
<dbReference type="Proteomes" id="UP001500542">
    <property type="component" value="Unassembled WGS sequence"/>
</dbReference>
<reference evidence="3" key="1">
    <citation type="journal article" date="2019" name="Int. J. Syst. Evol. Microbiol.">
        <title>The Global Catalogue of Microorganisms (GCM) 10K type strain sequencing project: providing services to taxonomists for standard genome sequencing and annotation.</title>
        <authorList>
            <consortium name="The Broad Institute Genomics Platform"/>
            <consortium name="The Broad Institute Genome Sequencing Center for Infectious Disease"/>
            <person name="Wu L."/>
            <person name="Ma J."/>
        </authorList>
    </citation>
    <scope>NUCLEOTIDE SEQUENCE [LARGE SCALE GENOMIC DNA]</scope>
    <source>
        <strain evidence="3">JCM 10977</strain>
    </source>
</reference>
<keyword evidence="2" id="KW-0489">Methyltransferase</keyword>
<sequence>MPDSVSKAAPVADYDSFAAAYSASNDNNLFNAYYARPEMIRLAGDVAGLHILDAGCGSGPLMEALRNKDASVSGFDLSPAMIELARERLGEDADLEVADLGASLPYPDDTFDCVVASLSLHYVEDWTSALAELRRVLKPAGRLIVSIIHPTVYAIVYPESDYFALTQYSEDYDFGEGTVWMTYWHRPLQDVINTFINAGFSIKTVTEPPPAANTPAELLPNPDGRSFICFLFFELEAR</sequence>
<gene>
    <name evidence="2" type="ORF">GCM10009554_19120</name>
</gene>